<reference evidence="1" key="1">
    <citation type="journal article" date="2013" name="Genetics">
        <title>The draft genome and transcriptome of Panagrellus redivivus are shaped by the harsh demands of a free-living lifestyle.</title>
        <authorList>
            <person name="Srinivasan J."/>
            <person name="Dillman A.R."/>
            <person name="Macchietto M.G."/>
            <person name="Heikkinen L."/>
            <person name="Lakso M."/>
            <person name="Fracchia K.M."/>
            <person name="Antoshechkin I."/>
            <person name="Mortazavi A."/>
            <person name="Wong G."/>
            <person name="Sternberg P.W."/>
        </authorList>
    </citation>
    <scope>NUCLEOTIDE SEQUENCE [LARGE SCALE GENOMIC DNA]</scope>
    <source>
        <strain evidence="1">MT8872</strain>
    </source>
</reference>
<sequence length="126" mass="14465">MHLAGNPVFQGAALWMSKVKKGRWSRDSLSYHPQVAIVDTVDEPAPTELQKNVQTDAVTRTMLLHGGVQRTNDDVFIIKQTCSRRQIVVRIPESKIERTNEWQKRPWGKMNKINILLRSRSGRMGK</sequence>
<keyword evidence="1" id="KW-1185">Reference proteome</keyword>
<accession>A0A7E4ZTE9</accession>
<name>A0A7E4ZTE9_PANRE</name>
<reference evidence="2" key="2">
    <citation type="submission" date="2020-10" db="UniProtKB">
        <authorList>
            <consortium name="WormBaseParasite"/>
        </authorList>
    </citation>
    <scope>IDENTIFICATION</scope>
</reference>
<dbReference type="WBParaSite" id="Pan_g16402.t1">
    <property type="protein sequence ID" value="Pan_g16402.t1"/>
    <property type="gene ID" value="Pan_g16402"/>
</dbReference>
<evidence type="ECO:0000313" key="2">
    <source>
        <dbReference type="WBParaSite" id="Pan_g16402.t1"/>
    </source>
</evidence>
<proteinExistence type="predicted"/>
<dbReference type="Proteomes" id="UP000492821">
    <property type="component" value="Unassembled WGS sequence"/>
</dbReference>
<evidence type="ECO:0000313" key="1">
    <source>
        <dbReference type="Proteomes" id="UP000492821"/>
    </source>
</evidence>
<organism evidence="1 2">
    <name type="scientific">Panagrellus redivivus</name>
    <name type="common">Microworm</name>
    <dbReference type="NCBI Taxonomy" id="6233"/>
    <lineage>
        <taxon>Eukaryota</taxon>
        <taxon>Metazoa</taxon>
        <taxon>Ecdysozoa</taxon>
        <taxon>Nematoda</taxon>
        <taxon>Chromadorea</taxon>
        <taxon>Rhabditida</taxon>
        <taxon>Tylenchina</taxon>
        <taxon>Panagrolaimomorpha</taxon>
        <taxon>Panagrolaimoidea</taxon>
        <taxon>Panagrolaimidae</taxon>
        <taxon>Panagrellus</taxon>
    </lineage>
</organism>
<dbReference type="AlphaFoldDB" id="A0A7E4ZTE9"/>
<protein>
    <submittedName>
        <fullName evidence="2">DUF5641 domain-containing protein</fullName>
    </submittedName>
</protein>